<gene>
    <name evidence="1" type="ORF">ACPOL_3638</name>
</gene>
<keyword evidence="2" id="KW-1185">Reference proteome</keyword>
<dbReference type="Proteomes" id="UP000253606">
    <property type="component" value="Chromosome"/>
</dbReference>
<protein>
    <submittedName>
        <fullName evidence="1">Uncharacterized protein</fullName>
    </submittedName>
</protein>
<organism evidence="1 2">
    <name type="scientific">Acidisarcina polymorpha</name>
    <dbReference type="NCBI Taxonomy" id="2211140"/>
    <lineage>
        <taxon>Bacteria</taxon>
        <taxon>Pseudomonadati</taxon>
        <taxon>Acidobacteriota</taxon>
        <taxon>Terriglobia</taxon>
        <taxon>Terriglobales</taxon>
        <taxon>Acidobacteriaceae</taxon>
        <taxon>Acidisarcina</taxon>
    </lineage>
</organism>
<accession>A0A2Z5G1E6</accession>
<name>A0A2Z5G1E6_9BACT</name>
<proteinExistence type="predicted"/>
<sequence length="83" mass="9583">MIRELHIQRKGQPRVRLLDVGFFLFSVESTWRESLWVRAIREMRSASTSISLDISRGWTLLHLLLRLGRSGRAAKAEVEGGDY</sequence>
<evidence type="ECO:0000313" key="2">
    <source>
        <dbReference type="Proteomes" id="UP000253606"/>
    </source>
</evidence>
<dbReference type="AlphaFoldDB" id="A0A2Z5G1E6"/>
<dbReference type="EMBL" id="CP030840">
    <property type="protein sequence ID" value="AXC12921.1"/>
    <property type="molecule type" value="Genomic_DNA"/>
</dbReference>
<reference evidence="1 2" key="1">
    <citation type="journal article" date="2018" name="Front. Microbiol.">
        <title>Hydrolytic Capabilities as a Key to Environmental Success: Chitinolytic and Cellulolytic Acidobacteria From Acidic Sub-arctic Soils and Boreal Peatlands.</title>
        <authorList>
            <person name="Belova S.E."/>
            <person name="Ravin N.V."/>
            <person name="Pankratov T.A."/>
            <person name="Rakitin A.L."/>
            <person name="Ivanova A.A."/>
            <person name="Beletsky A.V."/>
            <person name="Mardanov A.V."/>
            <person name="Sinninghe Damste J.S."/>
            <person name="Dedysh S.N."/>
        </authorList>
    </citation>
    <scope>NUCLEOTIDE SEQUENCE [LARGE SCALE GENOMIC DNA]</scope>
    <source>
        <strain evidence="1 2">SBC82</strain>
    </source>
</reference>
<dbReference type="KEGG" id="abas:ACPOL_3638"/>
<evidence type="ECO:0000313" key="1">
    <source>
        <dbReference type="EMBL" id="AXC12921.1"/>
    </source>
</evidence>